<gene>
    <name evidence="1" type="ORF">RclHR1_04820002</name>
</gene>
<name>A0A2Z6RKF9_9GLOM</name>
<accession>A0A2Z6RKF9</accession>
<evidence type="ECO:0000313" key="1">
    <source>
        <dbReference type="EMBL" id="GBC02784.1"/>
    </source>
</evidence>
<dbReference type="AlphaFoldDB" id="A0A2Z6RKF9"/>
<dbReference type="Proteomes" id="UP000247702">
    <property type="component" value="Unassembled WGS sequence"/>
</dbReference>
<sequence>MIDLLITWIARNEYLNFNINASVGQSAFGFILHFKRCPDSRLIDVDAIFKNGIFTKYIVHRIIFLNEFII</sequence>
<reference evidence="1 2" key="1">
    <citation type="submission" date="2017-11" db="EMBL/GenBank/DDBJ databases">
        <title>The genome of Rhizophagus clarus HR1 reveals common genetic basis of auxotrophy among arbuscular mycorrhizal fungi.</title>
        <authorList>
            <person name="Kobayashi Y."/>
        </authorList>
    </citation>
    <scope>NUCLEOTIDE SEQUENCE [LARGE SCALE GENOMIC DNA]</scope>
    <source>
        <strain evidence="1 2">HR1</strain>
    </source>
</reference>
<dbReference type="EMBL" id="BEXD01003851">
    <property type="protein sequence ID" value="GBC02784.1"/>
    <property type="molecule type" value="Genomic_DNA"/>
</dbReference>
<proteinExistence type="predicted"/>
<protein>
    <submittedName>
        <fullName evidence="1">Uncharacterized protein</fullName>
    </submittedName>
</protein>
<comment type="caution">
    <text evidence="1">The sequence shown here is derived from an EMBL/GenBank/DDBJ whole genome shotgun (WGS) entry which is preliminary data.</text>
</comment>
<evidence type="ECO:0000313" key="2">
    <source>
        <dbReference type="Proteomes" id="UP000247702"/>
    </source>
</evidence>
<organism evidence="1 2">
    <name type="scientific">Rhizophagus clarus</name>
    <dbReference type="NCBI Taxonomy" id="94130"/>
    <lineage>
        <taxon>Eukaryota</taxon>
        <taxon>Fungi</taxon>
        <taxon>Fungi incertae sedis</taxon>
        <taxon>Mucoromycota</taxon>
        <taxon>Glomeromycotina</taxon>
        <taxon>Glomeromycetes</taxon>
        <taxon>Glomerales</taxon>
        <taxon>Glomeraceae</taxon>
        <taxon>Rhizophagus</taxon>
    </lineage>
</organism>
<keyword evidence="2" id="KW-1185">Reference proteome</keyword>